<sequence length="212" mass="23624">MELYFTRHGQTEWNQALRFQGREGDSPLLPKSHLEIKALGQRLAEIPFVHIYSSPQKRAKDTALGIQKELKTAVPITYLEELREIGMGELEGAYILEAKKNHLENLEALRYHPDLYDHRAFGGEDYQEMLDRSTGAVLKAVAEQGEGPILFVSHGATLTGCIQTLAGQPLAKVRQMGGLGNNTLSILKAKPGTTQSQEFELTLWDDSSHLLN</sequence>
<dbReference type="Pfam" id="PF00300">
    <property type="entry name" value="His_Phos_1"/>
    <property type="match status" value="1"/>
</dbReference>
<protein>
    <submittedName>
        <fullName evidence="3">Histidine phosphatase family protein</fullName>
    </submittedName>
</protein>
<feature type="binding site" evidence="2">
    <location>
        <begin position="7"/>
        <end position="14"/>
    </location>
    <ligand>
        <name>substrate</name>
    </ligand>
</feature>
<dbReference type="Proteomes" id="UP000287239">
    <property type="component" value="Unassembled WGS sequence"/>
</dbReference>
<dbReference type="PANTHER" id="PTHR48100">
    <property type="entry name" value="BROAD-SPECIFICITY PHOSPHATASE YOR283W-RELATED"/>
    <property type="match status" value="1"/>
</dbReference>
<evidence type="ECO:0000313" key="3">
    <source>
        <dbReference type="EMBL" id="RST94371.1"/>
    </source>
</evidence>
<dbReference type="SUPFAM" id="SSF53254">
    <property type="entry name" value="Phosphoglycerate mutase-like"/>
    <property type="match status" value="1"/>
</dbReference>
<dbReference type="EMBL" id="NGJU01000015">
    <property type="protein sequence ID" value="RST94371.1"/>
    <property type="molecule type" value="Genomic_DNA"/>
</dbReference>
<name>A0A429ZL27_9ENTE</name>
<dbReference type="PANTHER" id="PTHR48100:SF1">
    <property type="entry name" value="HISTIDINE PHOSPHATASE FAMILY PROTEIN-RELATED"/>
    <property type="match status" value="1"/>
</dbReference>
<gene>
    <name evidence="3" type="ORF">CBF35_10395</name>
</gene>
<dbReference type="InterPro" id="IPR029033">
    <property type="entry name" value="His_PPase_superfam"/>
</dbReference>
<organism evidence="3 4">
    <name type="scientific">Vagococcus salmoninarum</name>
    <dbReference type="NCBI Taxonomy" id="2739"/>
    <lineage>
        <taxon>Bacteria</taxon>
        <taxon>Bacillati</taxon>
        <taxon>Bacillota</taxon>
        <taxon>Bacilli</taxon>
        <taxon>Lactobacillales</taxon>
        <taxon>Enterococcaceae</taxon>
        <taxon>Vagococcus</taxon>
    </lineage>
</organism>
<dbReference type="InterPro" id="IPR013078">
    <property type="entry name" value="His_Pase_superF_clade-1"/>
</dbReference>
<feature type="binding site" evidence="2">
    <location>
        <position position="58"/>
    </location>
    <ligand>
        <name>substrate</name>
    </ligand>
</feature>
<evidence type="ECO:0000256" key="2">
    <source>
        <dbReference type="PIRSR" id="PIRSR613078-2"/>
    </source>
</evidence>
<comment type="caution">
    <text evidence="3">The sequence shown here is derived from an EMBL/GenBank/DDBJ whole genome shotgun (WGS) entry which is preliminary data.</text>
</comment>
<evidence type="ECO:0000256" key="1">
    <source>
        <dbReference type="PIRSR" id="PIRSR613078-1"/>
    </source>
</evidence>
<reference evidence="3 4" key="1">
    <citation type="submission" date="2017-05" db="EMBL/GenBank/DDBJ databases">
        <title>Vagococcus spp. assemblies.</title>
        <authorList>
            <person name="Gulvik C.A."/>
        </authorList>
    </citation>
    <scope>NUCLEOTIDE SEQUENCE [LARGE SCALE GENOMIC DNA]</scope>
    <source>
        <strain evidence="3 4">NCFB 2777</strain>
    </source>
</reference>
<dbReference type="GO" id="GO:0016791">
    <property type="term" value="F:phosphatase activity"/>
    <property type="evidence" value="ECO:0007669"/>
    <property type="project" value="TreeGrafter"/>
</dbReference>
<dbReference type="GO" id="GO:0005737">
    <property type="term" value="C:cytoplasm"/>
    <property type="evidence" value="ECO:0007669"/>
    <property type="project" value="TreeGrafter"/>
</dbReference>
<dbReference type="InterPro" id="IPR050275">
    <property type="entry name" value="PGM_Phosphatase"/>
</dbReference>
<feature type="active site" description="Tele-phosphohistidine intermediate" evidence="1">
    <location>
        <position position="8"/>
    </location>
</feature>
<proteinExistence type="predicted"/>
<dbReference type="AlphaFoldDB" id="A0A429ZL27"/>
<evidence type="ECO:0000313" key="4">
    <source>
        <dbReference type="Proteomes" id="UP000287239"/>
    </source>
</evidence>
<dbReference type="Gene3D" id="3.40.50.1240">
    <property type="entry name" value="Phosphoglycerate mutase-like"/>
    <property type="match status" value="1"/>
</dbReference>
<keyword evidence="4" id="KW-1185">Reference proteome</keyword>
<feature type="active site" description="Proton donor/acceptor" evidence="1">
    <location>
        <position position="84"/>
    </location>
</feature>
<dbReference type="OrthoDB" id="9782128at2"/>
<dbReference type="GeneID" id="98568783"/>
<accession>A0A429ZL27</accession>
<dbReference type="SMART" id="SM00855">
    <property type="entry name" value="PGAM"/>
    <property type="match status" value="1"/>
</dbReference>
<dbReference type="CDD" id="cd07067">
    <property type="entry name" value="HP_PGM_like"/>
    <property type="match status" value="1"/>
</dbReference>
<dbReference type="RefSeq" id="WP_126780856.1">
    <property type="nucleotide sequence ID" value="NZ_NGJU01000015.1"/>
</dbReference>